<name>A0A168C1P8_9HYPO</name>
<accession>A0A168C1P8</accession>
<feature type="region of interest" description="Disordered" evidence="1">
    <location>
        <begin position="222"/>
        <end position="245"/>
    </location>
</feature>
<evidence type="ECO:0000256" key="1">
    <source>
        <dbReference type="SAM" id="MobiDB-lite"/>
    </source>
</evidence>
<dbReference type="InterPro" id="IPR016135">
    <property type="entry name" value="UBQ-conjugating_enzyme/RWD"/>
</dbReference>
<gene>
    <name evidence="3" type="ORF">AAL_04327</name>
</gene>
<keyword evidence="4" id="KW-1185">Reference proteome</keyword>
<dbReference type="EMBL" id="AZGY01000008">
    <property type="protein sequence ID" value="KZZ96031.1"/>
    <property type="molecule type" value="Genomic_DNA"/>
</dbReference>
<protein>
    <submittedName>
        <fullName evidence="3">Ubiquitin-conjugating enzyme/RWD-like protein</fullName>
    </submittedName>
</protein>
<dbReference type="PANTHER" id="PTHR12292">
    <property type="entry name" value="RWD DOMAIN-CONTAINING PROTEIN"/>
    <property type="match status" value="1"/>
</dbReference>
<reference evidence="3 4" key="1">
    <citation type="journal article" date="2016" name="Genome Biol. Evol.">
        <title>Divergent and convergent evolution of fungal pathogenicity.</title>
        <authorList>
            <person name="Shang Y."/>
            <person name="Xiao G."/>
            <person name="Zheng P."/>
            <person name="Cen K."/>
            <person name="Zhan S."/>
            <person name="Wang C."/>
        </authorList>
    </citation>
    <scope>NUCLEOTIDE SEQUENCE [LARGE SCALE GENOMIC DNA]</scope>
    <source>
        <strain evidence="3 4">RCEF 2490</strain>
    </source>
</reference>
<proteinExistence type="predicted"/>
<dbReference type="STRING" id="1081109.A0A168C1P8"/>
<sequence length="254" mass="27609">MGRDEQIEEREVLESIFPEEITDLSETEFQITIKLDVGGDSSEAAAAAGDDEEAAAAGGEGDAAAPAFLLQVRYTDEYPDAAPHLDLLAPGGPAAHPHQHFSIGEDRELLLARAHETVQENLGMAMVFAVVSTVKEAAEQLIQDRRDVVAAAREEAALAAEREENKKFHGTQVTPETFWAWRDGFLRELADRARRDEEDRLAELKRARVKEEPVRLTGKQLWQGGLASAADEDEGGDDDGVPVDGVEKLAVDAA</sequence>
<feature type="compositionally biased region" description="Acidic residues" evidence="1">
    <location>
        <begin position="230"/>
        <end position="241"/>
    </location>
</feature>
<evidence type="ECO:0000259" key="2">
    <source>
        <dbReference type="PROSITE" id="PS50908"/>
    </source>
</evidence>
<evidence type="ECO:0000313" key="4">
    <source>
        <dbReference type="Proteomes" id="UP000078544"/>
    </source>
</evidence>
<dbReference type="PROSITE" id="PS50908">
    <property type="entry name" value="RWD"/>
    <property type="match status" value="1"/>
</dbReference>
<dbReference type="SUPFAM" id="SSF54495">
    <property type="entry name" value="UBC-like"/>
    <property type="match status" value="1"/>
</dbReference>
<organism evidence="3 4">
    <name type="scientific">Moelleriella libera RCEF 2490</name>
    <dbReference type="NCBI Taxonomy" id="1081109"/>
    <lineage>
        <taxon>Eukaryota</taxon>
        <taxon>Fungi</taxon>
        <taxon>Dikarya</taxon>
        <taxon>Ascomycota</taxon>
        <taxon>Pezizomycotina</taxon>
        <taxon>Sordariomycetes</taxon>
        <taxon>Hypocreomycetidae</taxon>
        <taxon>Hypocreales</taxon>
        <taxon>Clavicipitaceae</taxon>
        <taxon>Moelleriella</taxon>
    </lineage>
</organism>
<dbReference type="Proteomes" id="UP000078544">
    <property type="component" value="Unassembled WGS sequence"/>
</dbReference>
<dbReference type="InterPro" id="IPR040213">
    <property type="entry name" value="GIR2-like"/>
</dbReference>
<evidence type="ECO:0000313" key="3">
    <source>
        <dbReference type="EMBL" id="KZZ96031.1"/>
    </source>
</evidence>
<dbReference type="Gene3D" id="3.10.110.10">
    <property type="entry name" value="Ubiquitin Conjugating Enzyme"/>
    <property type="match status" value="1"/>
</dbReference>
<feature type="region of interest" description="Disordered" evidence="1">
    <location>
        <begin position="41"/>
        <end position="60"/>
    </location>
</feature>
<dbReference type="InterPro" id="IPR006575">
    <property type="entry name" value="RWD_dom"/>
</dbReference>
<dbReference type="Pfam" id="PF05773">
    <property type="entry name" value="RWD"/>
    <property type="match status" value="1"/>
</dbReference>
<dbReference type="SMART" id="SM00591">
    <property type="entry name" value="RWD"/>
    <property type="match status" value="1"/>
</dbReference>
<dbReference type="OrthoDB" id="277175at2759"/>
<comment type="caution">
    <text evidence="3">The sequence shown here is derived from an EMBL/GenBank/DDBJ whole genome shotgun (WGS) entry which is preliminary data.</text>
</comment>
<dbReference type="AlphaFoldDB" id="A0A168C1P8"/>
<feature type="domain" description="RWD" evidence="2">
    <location>
        <begin position="8"/>
        <end position="141"/>
    </location>
</feature>